<reference evidence="2" key="1">
    <citation type="journal article" date="2020" name="Nature">
        <title>Giant virus diversity and host interactions through global metagenomics.</title>
        <authorList>
            <person name="Schulz F."/>
            <person name="Roux S."/>
            <person name="Paez-Espino D."/>
            <person name="Jungbluth S."/>
            <person name="Walsh D.A."/>
            <person name="Denef V.J."/>
            <person name="McMahon K.D."/>
            <person name="Konstantinidis K.T."/>
            <person name="Eloe-Fadrosh E.A."/>
            <person name="Kyrpides N.C."/>
            <person name="Woyke T."/>
        </authorList>
    </citation>
    <scope>NUCLEOTIDE SEQUENCE</scope>
    <source>
        <strain evidence="2">GVMAG-M-3300023174-107</strain>
    </source>
</reference>
<sequence>MFFKFIDFRIFLVSFAIGALYIYLTEEYKQKIIIHPTPDNYDQYQFKDKTGNCFSYELKEIKCPSDKNLIQNIQIQK</sequence>
<proteinExistence type="predicted"/>
<keyword evidence="1" id="KW-0472">Membrane</keyword>
<accession>A0A6C0D4D7</accession>
<organism evidence="2">
    <name type="scientific">viral metagenome</name>
    <dbReference type="NCBI Taxonomy" id="1070528"/>
    <lineage>
        <taxon>unclassified sequences</taxon>
        <taxon>metagenomes</taxon>
        <taxon>organismal metagenomes</taxon>
    </lineage>
</organism>
<evidence type="ECO:0000313" key="2">
    <source>
        <dbReference type="EMBL" id="QHT10575.1"/>
    </source>
</evidence>
<name>A0A6C0D4D7_9ZZZZ</name>
<keyword evidence="1" id="KW-1133">Transmembrane helix</keyword>
<keyword evidence="1" id="KW-0812">Transmembrane</keyword>
<evidence type="ECO:0000256" key="1">
    <source>
        <dbReference type="SAM" id="Phobius"/>
    </source>
</evidence>
<feature type="transmembrane region" description="Helical" evidence="1">
    <location>
        <begin position="6"/>
        <end position="24"/>
    </location>
</feature>
<protein>
    <submittedName>
        <fullName evidence="2">Uncharacterized protein</fullName>
    </submittedName>
</protein>
<dbReference type="AlphaFoldDB" id="A0A6C0D4D7"/>
<dbReference type="EMBL" id="MN739522">
    <property type="protein sequence ID" value="QHT10575.1"/>
    <property type="molecule type" value="Genomic_DNA"/>
</dbReference>